<protein>
    <recommendedName>
        <fullName evidence="3">Type III-B CRISPR module-associated protein Cmr3</fullName>
    </recommendedName>
</protein>
<dbReference type="EMBL" id="AP018712">
    <property type="protein sequence ID" value="BBE30574.1"/>
    <property type="molecule type" value="Genomic_DNA"/>
</dbReference>
<dbReference type="Gene3D" id="3.30.70.2940">
    <property type="match status" value="1"/>
</dbReference>
<dbReference type="Gene3D" id="2.60.40.4350">
    <property type="match status" value="1"/>
</dbReference>
<sequence>MKKKLLLIKPLDWVAFRAAKSFSTSEDTHFPNLKTFLGAIYGNLYNFEEKSAKEISTLMKERKLDITGPFVFKQNNGETEIFFKKPAILKKEKESNETHSKKIYKAYIDENIKFKIGTKELNGLRYEKMNNLDDLNKNYITLKELEELKKGYVNIIDTEKNTPSNIPYKIERKIGIEIEKGKRYTKKGGLYSLNYFRFEENSGFCFFVEKDELKLLEKYNTIKLGTKGKLARLEIIEIETNIFDKVNDEEKILYTLTPSFIESGILPKNNENIIAIANYKPETIGFWNGVENKPGELMKVVPVGSCYYTKGEINTLTDKYDYYGFGKYIELKK</sequence>
<dbReference type="InParanoid" id="A0A7G1G646"/>
<proteinExistence type="predicted"/>
<evidence type="ECO:0008006" key="3">
    <source>
        <dbReference type="Google" id="ProtNLM"/>
    </source>
</evidence>
<accession>A0A7G1G646</accession>
<evidence type="ECO:0000313" key="2">
    <source>
        <dbReference type="Proteomes" id="UP000516361"/>
    </source>
</evidence>
<gene>
    <name evidence="1" type="ORF">OSSY52_07150</name>
</gene>
<dbReference type="AlphaFoldDB" id="A0A7G1G646"/>
<reference evidence="1 2" key="1">
    <citation type="submission" date="2018-06" db="EMBL/GenBank/DDBJ databases">
        <title>Genome sequencing of Oceanotoga sp. sy52.</title>
        <authorList>
            <person name="Mori K."/>
        </authorList>
    </citation>
    <scope>NUCLEOTIDE SEQUENCE [LARGE SCALE GENOMIC DNA]</scope>
    <source>
        <strain evidence="2">sy52</strain>
    </source>
</reference>
<dbReference type="InterPro" id="IPR019117">
    <property type="entry name" value="CRISPR-assoc_protein_Cmr3"/>
</dbReference>
<dbReference type="Pfam" id="PF09700">
    <property type="entry name" value="Cas_Cmr3"/>
    <property type="match status" value="1"/>
</dbReference>
<organism evidence="1 2">
    <name type="scientific">Tepiditoga spiralis</name>
    <dbReference type="NCBI Taxonomy" id="2108365"/>
    <lineage>
        <taxon>Bacteria</taxon>
        <taxon>Thermotogati</taxon>
        <taxon>Thermotogota</taxon>
        <taxon>Thermotogae</taxon>
        <taxon>Petrotogales</taxon>
        <taxon>Petrotogaceae</taxon>
        <taxon>Tepiditoga</taxon>
    </lineage>
</organism>
<name>A0A7G1G646_9BACT</name>
<keyword evidence="2" id="KW-1185">Reference proteome</keyword>
<dbReference type="KEGG" id="ocy:OSSY52_07150"/>
<dbReference type="RefSeq" id="WP_232521291.1">
    <property type="nucleotide sequence ID" value="NZ_AP018712.1"/>
</dbReference>
<evidence type="ECO:0000313" key="1">
    <source>
        <dbReference type="EMBL" id="BBE30574.1"/>
    </source>
</evidence>
<dbReference type="Proteomes" id="UP000516361">
    <property type="component" value="Chromosome"/>
</dbReference>